<dbReference type="Proteomes" id="UP000827986">
    <property type="component" value="Unassembled WGS sequence"/>
</dbReference>
<name>A0A9D3XXF9_9SAUR</name>
<organism evidence="1 2">
    <name type="scientific">Mauremys mutica</name>
    <name type="common">yellowpond turtle</name>
    <dbReference type="NCBI Taxonomy" id="74926"/>
    <lineage>
        <taxon>Eukaryota</taxon>
        <taxon>Metazoa</taxon>
        <taxon>Chordata</taxon>
        <taxon>Craniata</taxon>
        <taxon>Vertebrata</taxon>
        <taxon>Euteleostomi</taxon>
        <taxon>Archelosauria</taxon>
        <taxon>Testudinata</taxon>
        <taxon>Testudines</taxon>
        <taxon>Cryptodira</taxon>
        <taxon>Durocryptodira</taxon>
        <taxon>Testudinoidea</taxon>
        <taxon>Geoemydidae</taxon>
        <taxon>Geoemydinae</taxon>
        <taxon>Mauremys</taxon>
    </lineage>
</organism>
<gene>
    <name evidence="1" type="ORF">KIL84_019897</name>
</gene>
<dbReference type="EMBL" id="JAHDVG010000463">
    <property type="protein sequence ID" value="KAH1187148.1"/>
    <property type="molecule type" value="Genomic_DNA"/>
</dbReference>
<evidence type="ECO:0000313" key="2">
    <source>
        <dbReference type="Proteomes" id="UP000827986"/>
    </source>
</evidence>
<sequence>MLFQSTRFCFRTNCLDSSRMNWGKGQSHLLALLTITECTADYSKHRVGDGLASKALEPVLPWDSLLTTSCSCLLPLSYMTLQPRSIGISQERETIMLTCQNGFVLWSIVH</sequence>
<keyword evidence="2" id="KW-1185">Reference proteome</keyword>
<reference evidence="1" key="1">
    <citation type="submission" date="2021-09" db="EMBL/GenBank/DDBJ databases">
        <title>The genome of Mauremys mutica provides insights into the evolution of semi-aquatic lifestyle.</title>
        <authorList>
            <person name="Gong S."/>
            <person name="Gao Y."/>
        </authorList>
    </citation>
    <scope>NUCLEOTIDE SEQUENCE</scope>
    <source>
        <strain evidence="1">MM-2020</strain>
        <tissue evidence="1">Muscle</tissue>
    </source>
</reference>
<evidence type="ECO:0000313" key="1">
    <source>
        <dbReference type="EMBL" id="KAH1187148.1"/>
    </source>
</evidence>
<accession>A0A9D3XXF9</accession>
<protein>
    <submittedName>
        <fullName evidence="1">Uncharacterized protein</fullName>
    </submittedName>
</protein>
<comment type="caution">
    <text evidence="1">The sequence shown here is derived from an EMBL/GenBank/DDBJ whole genome shotgun (WGS) entry which is preliminary data.</text>
</comment>
<proteinExistence type="predicted"/>
<dbReference type="AlphaFoldDB" id="A0A9D3XXF9"/>